<accession>A0A2T2XBQ5</accession>
<keyword evidence="1" id="KW-0812">Transmembrane</keyword>
<comment type="caution">
    <text evidence="2">The sequence shown here is derived from an EMBL/GenBank/DDBJ whole genome shotgun (WGS) entry which is preliminary data.</text>
</comment>
<dbReference type="AlphaFoldDB" id="A0A2T2XBQ5"/>
<gene>
    <name evidence="2" type="ORF">C7B43_01370</name>
</gene>
<organism evidence="2 3">
    <name type="scientific">Sulfobacillus benefaciens</name>
    <dbReference type="NCBI Taxonomy" id="453960"/>
    <lineage>
        <taxon>Bacteria</taxon>
        <taxon>Bacillati</taxon>
        <taxon>Bacillota</taxon>
        <taxon>Clostridia</taxon>
        <taxon>Eubacteriales</taxon>
        <taxon>Clostridiales Family XVII. Incertae Sedis</taxon>
        <taxon>Sulfobacillus</taxon>
    </lineage>
</organism>
<dbReference type="EMBL" id="PXYT01000001">
    <property type="protein sequence ID" value="PSR31898.1"/>
    <property type="molecule type" value="Genomic_DNA"/>
</dbReference>
<evidence type="ECO:0000313" key="3">
    <source>
        <dbReference type="Proteomes" id="UP000242699"/>
    </source>
</evidence>
<name>A0A2T2XBQ5_9FIRM</name>
<sequence>MAFGHHRVRGVDVFLDDYGRGHGFQWSRSVMMALIGHWVKSLIVIVLLGNLAQFILPKGDLKKYAGLIVGLVLLLAMVSPVWSLIHRLENIPASTALLGEGNGNTFQAVVEQEQVGQAEAMVLSYPQVVSCHITLANPHHYDAYVKTGAPISTQTLVRYIQAALAVSTGQNKDQITVHLVVQGPSNTKPATQAKS</sequence>
<protein>
    <submittedName>
        <fullName evidence="2">Sporulation protein</fullName>
    </submittedName>
</protein>
<feature type="transmembrane region" description="Helical" evidence="1">
    <location>
        <begin position="30"/>
        <end position="52"/>
    </location>
</feature>
<reference evidence="2 3" key="1">
    <citation type="journal article" date="2014" name="BMC Genomics">
        <title>Comparison of environmental and isolate Sulfobacillus genomes reveals diverse carbon, sulfur, nitrogen, and hydrogen metabolisms.</title>
        <authorList>
            <person name="Justice N.B."/>
            <person name="Norman A."/>
            <person name="Brown C.T."/>
            <person name="Singh A."/>
            <person name="Thomas B.C."/>
            <person name="Banfield J.F."/>
        </authorList>
    </citation>
    <scope>NUCLEOTIDE SEQUENCE [LARGE SCALE GENOMIC DNA]</scope>
    <source>
        <strain evidence="2">AMDSBA1</strain>
    </source>
</reference>
<keyword evidence="1" id="KW-1133">Transmembrane helix</keyword>
<evidence type="ECO:0000313" key="2">
    <source>
        <dbReference type="EMBL" id="PSR31898.1"/>
    </source>
</evidence>
<evidence type="ECO:0000256" key="1">
    <source>
        <dbReference type="SAM" id="Phobius"/>
    </source>
</evidence>
<proteinExistence type="predicted"/>
<dbReference type="Proteomes" id="UP000242699">
    <property type="component" value="Unassembled WGS sequence"/>
</dbReference>
<feature type="transmembrane region" description="Helical" evidence="1">
    <location>
        <begin position="64"/>
        <end position="85"/>
    </location>
</feature>
<dbReference type="InterPro" id="IPR014245">
    <property type="entry name" value="Spore_III_AF"/>
</dbReference>
<dbReference type="Pfam" id="PF09581">
    <property type="entry name" value="Spore_III_AF"/>
    <property type="match status" value="1"/>
</dbReference>
<keyword evidence="1" id="KW-0472">Membrane</keyword>